<dbReference type="PANTHER" id="PTHR30250:SF11">
    <property type="entry name" value="O-ANTIGEN TRANSPORTER-RELATED"/>
    <property type="match status" value="1"/>
</dbReference>
<evidence type="ECO:0000256" key="1">
    <source>
        <dbReference type="ARBA" id="ARBA00004651"/>
    </source>
</evidence>
<feature type="transmembrane region" description="Helical" evidence="6">
    <location>
        <begin position="419"/>
        <end position="437"/>
    </location>
</feature>
<organism evidence="7 8">
    <name type="scientific">Geomonas diazotrophica</name>
    <dbReference type="NCBI Taxonomy" id="2843197"/>
    <lineage>
        <taxon>Bacteria</taxon>
        <taxon>Pseudomonadati</taxon>
        <taxon>Thermodesulfobacteriota</taxon>
        <taxon>Desulfuromonadia</taxon>
        <taxon>Geobacterales</taxon>
        <taxon>Geobacteraceae</taxon>
        <taxon>Geomonas</taxon>
    </lineage>
</organism>
<feature type="transmembrane region" description="Helical" evidence="6">
    <location>
        <begin position="213"/>
        <end position="239"/>
    </location>
</feature>
<protein>
    <submittedName>
        <fullName evidence="7">Oligosaccharide flippase family protein</fullName>
    </submittedName>
</protein>
<dbReference type="PANTHER" id="PTHR30250">
    <property type="entry name" value="PST FAMILY PREDICTED COLANIC ACID TRANSPORTER"/>
    <property type="match status" value="1"/>
</dbReference>
<feature type="transmembrane region" description="Helical" evidence="6">
    <location>
        <begin position="50"/>
        <end position="72"/>
    </location>
</feature>
<proteinExistence type="predicted"/>
<evidence type="ECO:0000256" key="5">
    <source>
        <dbReference type="ARBA" id="ARBA00023136"/>
    </source>
</evidence>
<keyword evidence="5 6" id="KW-0472">Membrane</keyword>
<name>A0ABX8JH03_9BACT</name>
<feature type="transmembrane region" description="Helical" evidence="6">
    <location>
        <begin position="245"/>
        <end position="269"/>
    </location>
</feature>
<keyword evidence="2" id="KW-1003">Cell membrane</keyword>
<accession>A0ABX8JH03</accession>
<feature type="transmembrane region" description="Helical" evidence="6">
    <location>
        <begin position="357"/>
        <end position="378"/>
    </location>
</feature>
<sequence>MDLRFNTLILFTANRYVCYALLFLRGVMIAKFLGPYLYGVWSFLTLVQQYLGYTGLGLNFAANVELSTGLAPDSAERREVISSSFTLTALVALAVCLVVFLLQVLRVPWLESYPGNEFLLPVTVIAGLTNVQQLLVNVYRCYGKLGKIVFSELSLAVLTVLILFFFKDKALISASIGAMIVAICLNLAVFLFRPPFPIGFSIRGAVSKRLLGIGIPLLVYNFSFILITLIGRTIVGMYYPIEAMGIYSFANVISGTAMLAVESVAWIIFPSILSRIHEGVDNESAAATLDRVRDFYATSVFATVFAIILCLPILFYFLPSYRPALETLNILLLSQALLSISFGYNCLAIARKKQIAISLISLATVALIGCLSAACAYLKFDLSFIAVSVFTGSLLFVFVQGCFGHYLLNRNWRVDIRRVFPVSSVASAILLLLGVLLHYQFTMYLIGVSVFILGNTKPLREMGRYFLARCSFIPSRVRFDET</sequence>
<dbReference type="Proteomes" id="UP000683493">
    <property type="component" value="Chromosome"/>
</dbReference>
<evidence type="ECO:0000256" key="4">
    <source>
        <dbReference type="ARBA" id="ARBA00022989"/>
    </source>
</evidence>
<evidence type="ECO:0000256" key="2">
    <source>
        <dbReference type="ARBA" id="ARBA00022475"/>
    </source>
</evidence>
<comment type="subcellular location">
    <subcellularLocation>
        <location evidence="1">Cell membrane</location>
        <topology evidence="1">Multi-pass membrane protein</topology>
    </subcellularLocation>
</comment>
<feature type="transmembrane region" description="Helical" evidence="6">
    <location>
        <begin position="118"/>
        <end position="136"/>
    </location>
</feature>
<evidence type="ECO:0000256" key="3">
    <source>
        <dbReference type="ARBA" id="ARBA00022692"/>
    </source>
</evidence>
<reference evidence="7 8" key="1">
    <citation type="submission" date="2021-06" db="EMBL/GenBank/DDBJ databases">
        <title>Gemonas diversity in paddy soil.</title>
        <authorList>
            <person name="Liu G."/>
        </authorList>
    </citation>
    <scope>NUCLEOTIDE SEQUENCE [LARGE SCALE GENOMIC DNA]</scope>
    <source>
        <strain evidence="7 8">RG29</strain>
    </source>
</reference>
<dbReference type="EMBL" id="CP076724">
    <property type="protein sequence ID" value="QWV95967.1"/>
    <property type="molecule type" value="Genomic_DNA"/>
</dbReference>
<evidence type="ECO:0000256" key="6">
    <source>
        <dbReference type="SAM" id="Phobius"/>
    </source>
</evidence>
<evidence type="ECO:0000313" key="7">
    <source>
        <dbReference type="EMBL" id="QWV95967.1"/>
    </source>
</evidence>
<evidence type="ECO:0000313" key="8">
    <source>
        <dbReference type="Proteomes" id="UP000683493"/>
    </source>
</evidence>
<feature type="transmembrane region" description="Helical" evidence="6">
    <location>
        <begin position="295"/>
        <end position="318"/>
    </location>
</feature>
<feature type="transmembrane region" description="Helical" evidence="6">
    <location>
        <begin position="84"/>
        <end position="106"/>
    </location>
</feature>
<feature type="transmembrane region" description="Helical" evidence="6">
    <location>
        <begin position="384"/>
        <end position="407"/>
    </location>
</feature>
<gene>
    <name evidence="7" type="ORF">KP005_11280</name>
</gene>
<dbReference type="Pfam" id="PF13440">
    <property type="entry name" value="Polysacc_synt_3"/>
    <property type="match status" value="1"/>
</dbReference>
<keyword evidence="8" id="KW-1185">Reference proteome</keyword>
<feature type="transmembrane region" description="Helical" evidence="6">
    <location>
        <begin position="16"/>
        <end position="38"/>
    </location>
</feature>
<keyword evidence="4 6" id="KW-1133">Transmembrane helix</keyword>
<feature type="transmembrane region" description="Helical" evidence="6">
    <location>
        <begin position="172"/>
        <end position="192"/>
    </location>
</feature>
<dbReference type="InterPro" id="IPR050833">
    <property type="entry name" value="Poly_Biosynth_Transport"/>
</dbReference>
<feature type="transmembrane region" description="Helical" evidence="6">
    <location>
        <begin position="330"/>
        <end position="350"/>
    </location>
</feature>
<feature type="transmembrane region" description="Helical" evidence="6">
    <location>
        <begin position="148"/>
        <end position="166"/>
    </location>
</feature>
<keyword evidence="3 6" id="KW-0812">Transmembrane</keyword>